<keyword evidence="2 5" id="KW-0378">Hydrolase</keyword>
<keyword evidence="5" id="KW-0121">Carboxypeptidase</keyword>
<keyword evidence="4" id="KW-0732">Signal</keyword>
<dbReference type="SUPFAM" id="SSF56601">
    <property type="entry name" value="beta-lactamase/transpeptidase-like"/>
    <property type="match status" value="1"/>
</dbReference>
<comment type="similarity">
    <text evidence="1">Belongs to the peptidase S13 family.</text>
</comment>
<accession>A0ABN8VWS0</accession>
<evidence type="ECO:0000256" key="2">
    <source>
        <dbReference type="ARBA" id="ARBA00022801"/>
    </source>
</evidence>
<feature type="region of interest" description="Disordered" evidence="3">
    <location>
        <begin position="490"/>
        <end position="509"/>
    </location>
</feature>
<keyword evidence="5" id="KW-0645">Protease</keyword>
<proteinExistence type="inferred from homology"/>
<evidence type="ECO:0000313" key="6">
    <source>
        <dbReference type="Proteomes" id="UP001157733"/>
    </source>
</evidence>
<evidence type="ECO:0000256" key="4">
    <source>
        <dbReference type="SAM" id="SignalP"/>
    </source>
</evidence>
<dbReference type="Gene3D" id="3.50.80.20">
    <property type="entry name" value="D-Ala-D-Ala carboxypeptidase C, peptidase S13"/>
    <property type="match status" value="1"/>
</dbReference>
<dbReference type="PANTHER" id="PTHR30023:SF0">
    <property type="entry name" value="PENICILLIN-SENSITIVE CARBOXYPEPTIDASE A"/>
    <property type="match status" value="1"/>
</dbReference>
<dbReference type="NCBIfam" id="TIGR00666">
    <property type="entry name" value="PBP4"/>
    <property type="match status" value="1"/>
</dbReference>
<dbReference type="Pfam" id="PF02113">
    <property type="entry name" value="Peptidase_S13"/>
    <property type="match status" value="1"/>
</dbReference>
<dbReference type="PANTHER" id="PTHR30023">
    <property type="entry name" value="D-ALANYL-D-ALANINE CARBOXYPEPTIDASE"/>
    <property type="match status" value="1"/>
</dbReference>
<dbReference type="Proteomes" id="UP001157733">
    <property type="component" value="Chromosome"/>
</dbReference>
<dbReference type="Gene3D" id="3.40.710.10">
    <property type="entry name" value="DD-peptidase/beta-lactamase superfamily"/>
    <property type="match status" value="2"/>
</dbReference>
<evidence type="ECO:0000256" key="1">
    <source>
        <dbReference type="ARBA" id="ARBA00006096"/>
    </source>
</evidence>
<sequence length="509" mass="56346">MLNKNLKIKQLMIVCGCLLWAVAASAQPLDTDPAADRLWTDIESVLKRDCNGTTRLGMKFYSLERKTTLLAKNSNVLFTPASNMKMITSAMALKRVGPDYRFYTRLYTNGYIDGDTLKGDVYIKGFGDPWLVSEQMWVLVNALRNLPVTKIEGNLIADNHFFEDQHRVATWANYNGSEAYLAPMGALSFNFNTVTVYVEPAQEVGAPPVVVVDPMTDYIRIHNSATTVAGRKDHERLIVNRLPRRDHDEIIVSGTLPKTMARKKYFLNVTDPQWYTLHAFRKYLEQAGIAVGGGLERGRVPDAARLLYEHESPPLADILRGLNKFSNNFIAEQILRTLAADVYGAPGTTENGVKLLQAYMQSLGYADDRYNVVDGSGLSRQNMVSPDQIVAVLDDAYQDLGIFPEFIAALGVMGIDGSVIDRMNGNRHAQKIRAKTGTLNHVSALSGYFQSMDGERFAFSILLNDLNCSNGKAMKLEDDILDLALRFKRSGSGNAGESSNEADAPPVSP</sequence>
<dbReference type="PRINTS" id="PR00922">
    <property type="entry name" value="DADACBPTASE3"/>
</dbReference>
<keyword evidence="6" id="KW-1185">Reference proteome</keyword>
<dbReference type="GO" id="GO:0009002">
    <property type="term" value="F:serine-type D-Ala-D-Ala carboxypeptidase activity"/>
    <property type="evidence" value="ECO:0007669"/>
    <property type="project" value="UniProtKB-EC"/>
</dbReference>
<evidence type="ECO:0000313" key="5">
    <source>
        <dbReference type="EMBL" id="CAI2717367.1"/>
    </source>
</evidence>
<dbReference type="EMBL" id="OX336137">
    <property type="protein sequence ID" value="CAI2717367.1"/>
    <property type="molecule type" value="Genomic_DNA"/>
</dbReference>
<dbReference type="RefSeq" id="WP_282010312.1">
    <property type="nucleotide sequence ID" value="NZ_OX336137.1"/>
</dbReference>
<dbReference type="EC" id="3.4.16.4" evidence="5"/>
<feature type="signal peptide" evidence="4">
    <location>
        <begin position="1"/>
        <end position="26"/>
    </location>
</feature>
<organism evidence="5 6">
    <name type="scientific">Nitrospina watsonii</name>
    <dbReference type="NCBI Taxonomy" id="1323948"/>
    <lineage>
        <taxon>Bacteria</taxon>
        <taxon>Pseudomonadati</taxon>
        <taxon>Nitrospinota/Tectimicrobiota group</taxon>
        <taxon>Nitrospinota</taxon>
        <taxon>Nitrospinia</taxon>
        <taxon>Nitrospinales</taxon>
        <taxon>Nitrospinaceae</taxon>
        <taxon>Nitrospina</taxon>
    </lineage>
</organism>
<dbReference type="InterPro" id="IPR012338">
    <property type="entry name" value="Beta-lactam/transpept-like"/>
</dbReference>
<protein>
    <submittedName>
        <fullName evidence="5">D-alanyl-D-alanine carboxypeptidase</fullName>
        <ecNumber evidence="5">3.4.16.4</ecNumber>
    </submittedName>
</protein>
<gene>
    <name evidence="5" type="ORF">NSPWAT_0508</name>
</gene>
<name>A0ABN8VWS0_9BACT</name>
<reference evidence="5 6" key="1">
    <citation type="submission" date="2022-09" db="EMBL/GenBank/DDBJ databases">
        <authorList>
            <person name="Kop L."/>
        </authorList>
    </citation>
    <scope>NUCLEOTIDE SEQUENCE [LARGE SCALE GENOMIC DNA]</scope>
    <source>
        <strain evidence="5 6">347</strain>
    </source>
</reference>
<dbReference type="InterPro" id="IPR000667">
    <property type="entry name" value="Peptidase_S13"/>
</dbReference>
<feature type="chain" id="PRO_5046851299" evidence="4">
    <location>
        <begin position="27"/>
        <end position="509"/>
    </location>
</feature>
<evidence type="ECO:0000256" key="3">
    <source>
        <dbReference type="SAM" id="MobiDB-lite"/>
    </source>
</evidence>
<feature type="compositionally biased region" description="Low complexity" evidence="3">
    <location>
        <begin position="490"/>
        <end position="502"/>
    </location>
</feature>